<keyword evidence="1" id="KW-0812">Transmembrane</keyword>
<proteinExistence type="predicted"/>
<accession>A0ABU6QPH8</accession>
<feature type="transmembrane region" description="Helical" evidence="1">
    <location>
        <begin position="49"/>
        <end position="68"/>
    </location>
</feature>
<comment type="caution">
    <text evidence="2">The sequence shown here is derived from an EMBL/GenBank/DDBJ whole genome shotgun (WGS) entry which is preliminary data.</text>
</comment>
<evidence type="ECO:0000313" key="3">
    <source>
        <dbReference type="Proteomes" id="UP001341840"/>
    </source>
</evidence>
<name>A0ABU6QPH8_9FABA</name>
<protein>
    <submittedName>
        <fullName evidence="2">Uncharacterized protein</fullName>
    </submittedName>
</protein>
<dbReference type="EMBL" id="JASCZI010000777">
    <property type="protein sequence ID" value="MED6113346.1"/>
    <property type="molecule type" value="Genomic_DNA"/>
</dbReference>
<dbReference type="Proteomes" id="UP001341840">
    <property type="component" value="Unassembled WGS sequence"/>
</dbReference>
<evidence type="ECO:0000256" key="1">
    <source>
        <dbReference type="SAM" id="Phobius"/>
    </source>
</evidence>
<evidence type="ECO:0000313" key="2">
    <source>
        <dbReference type="EMBL" id="MED6113346.1"/>
    </source>
</evidence>
<gene>
    <name evidence="2" type="ORF">PIB30_069921</name>
</gene>
<keyword evidence="3" id="KW-1185">Reference proteome</keyword>
<sequence length="158" mass="17270">MLQHLGGLFGYYHHSGVVNITKIGDPNDVLALVWYQSKVDHYLALVKFYLVRGYGFGALLSRLACVVVRAGRSVAEVRVISFFFSPLFLVPFVVIIFGALSSSLVHFHHHCASSSSSAHHQGIIIIIIASSSSSSAHYRSLAAHHHHHIPIGAYNIVG</sequence>
<reference evidence="2 3" key="1">
    <citation type="journal article" date="2023" name="Plants (Basel)">
        <title>Bridging the Gap: Combining Genomics and Transcriptomics Approaches to Understand Stylosanthes scabra, an Orphan Legume from the Brazilian Caatinga.</title>
        <authorList>
            <person name="Ferreira-Neto J.R.C."/>
            <person name="da Silva M.D."/>
            <person name="Binneck E."/>
            <person name="de Melo N.F."/>
            <person name="da Silva R.H."/>
            <person name="de Melo A.L.T.M."/>
            <person name="Pandolfi V."/>
            <person name="Bustamante F.O."/>
            <person name="Brasileiro-Vidal A.C."/>
            <person name="Benko-Iseppon A.M."/>
        </authorList>
    </citation>
    <scope>NUCLEOTIDE SEQUENCE [LARGE SCALE GENOMIC DNA]</scope>
    <source>
        <tissue evidence="2">Leaves</tissue>
    </source>
</reference>
<organism evidence="2 3">
    <name type="scientific">Stylosanthes scabra</name>
    <dbReference type="NCBI Taxonomy" id="79078"/>
    <lineage>
        <taxon>Eukaryota</taxon>
        <taxon>Viridiplantae</taxon>
        <taxon>Streptophyta</taxon>
        <taxon>Embryophyta</taxon>
        <taxon>Tracheophyta</taxon>
        <taxon>Spermatophyta</taxon>
        <taxon>Magnoliopsida</taxon>
        <taxon>eudicotyledons</taxon>
        <taxon>Gunneridae</taxon>
        <taxon>Pentapetalae</taxon>
        <taxon>rosids</taxon>
        <taxon>fabids</taxon>
        <taxon>Fabales</taxon>
        <taxon>Fabaceae</taxon>
        <taxon>Papilionoideae</taxon>
        <taxon>50 kb inversion clade</taxon>
        <taxon>dalbergioids sensu lato</taxon>
        <taxon>Dalbergieae</taxon>
        <taxon>Pterocarpus clade</taxon>
        <taxon>Stylosanthes</taxon>
    </lineage>
</organism>
<keyword evidence="1" id="KW-0472">Membrane</keyword>
<feature type="transmembrane region" description="Helical" evidence="1">
    <location>
        <begin position="80"/>
        <end position="100"/>
    </location>
</feature>
<keyword evidence="1" id="KW-1133">Transmembrane helix</keyword>